<evidence type="ECO:0000313" key="3">
    <source>
        <dbReference type="Proteomes" id="UP000807716"/>
    </source>
</evidence>
<evidence type="ECO:0000313" key="2">
    <source>
        <dbReference type="EMBL" id="KAG0258091.1"/>
    </source>
</evidence>
<dbReference type="EMBL" id="JAAAJB010000337">
    <property type="protein sequence ID" value="KAG0258091.1"/>
    <property type="molecule type" value="Genomic_DNA"/>
</dbReference>
<keyword evidence="3" id="KW-1185">Reference proteome</keyword>
<evidence type="ECO:0000256" key="1">
    <source>
        <dbReference type="SAM" id="Phobius"/>
    </source>
</evidence>
<protein>
    <submittedName>
        <fullName evidence="2">Uncharacterized protein</fullName>
    </submittedName>
</protein>
<comment type="caution">
    <text evidence="2">The sequence shown here is derived from an EMBL/GenBank/DDBJ whole genome shotgun (WGS) entry which is preliminary data.</text>
</comment>
<keyword evidence="1" id="KW-0812">Transmembrane</keyword>
<dbReference type="AlphaFoldDB" id="A0A9P6Q3U7"/>
<keyword evidence="1" id="KW-0472">Membrane</keyword>
<gene>
    <name evidence="2" type="ORF">DFQ27_004803</name>
</gene>
<sequence length="146" mass="16259">MPEKQKNDSNKTPYRSSRWPGRLMMATGILHNVVGLLGSKTRDPLVDAIKAGYLNQFGSSYARSNVLWFMLFGFQMMVTGKLMEVYVLDQQDHRTSPKTAVARSGRKLPRVIGTWFVGIGIFGISTLYRTGAYLILAQGAALLLTE</sequence>
<organism evidence="2 3">
    <name type="scientific">Actinomortierella ambigua</name>
    <dbReference type="NCBI Taxonomy" id="1343610"/>
    <lineage>
        <taxon>Eukaryota</taxon>
        <taxon>Fungi</taxon>
        <taxon>Fungi incertae sedis</taxon>
        <taxon>Mucoromycota</taxon>
        <taxon>Mortierellomycotina</taxon>
        <taxon>Mortierellomycetes</taxon>
        <taxon>Mortierellales</taxon>
        <taxon>Mortierellaceae</taxon>
        <taxon>Actinomortierella</taxon>
    </lineage>
</organism>
<feature type="transmembrane region" description="Helical" evidence="1">
    <location>
        <begin position="21"/>
        <end position="38"/>
    </location>
</feature>
<feature type="transmembrane region" description="Helical" evidence="1">
    <location>
        <begin position="66"/>
        <end position="87"/>
    </location>
</feature>
<proteinExistence type="predicted"/>
<name>A0A9P6Q3U7_9FUNG</name>
<dbReference type="InterPro" id="IPR045590">
    <property type="entry name" value="DUF6463"/>
</dbReference>
<dbReference type="Proteomes" id="UP000807716">
    <property type="component" value="Unassembled WGS sequence"/>
</dbReference>
<reference evidence="2" key="1">
    <citation type="journal article" date="2020" name="Fungal Divers.">
        <title>Resolving the Mortierellaceae phylogeny through synthesis of multi-gene phylogenetics and phylogenomics.</title>
        <authorList>
            <person name="Vandepol N."/>
            <person name="Liber J."/>
            <person name="Desiro A."/>
            <person name="Na H."/>
            <person name="Kennedy M."/>
            <person name="Barry K."/>
            <person name="Grigoriev I.V."/>
            <person name="Miller A.N."/>
            <person name="O'Donnell K."/>
            <person name="Stajich J.E."/>
            <person name="Bonito G."/>
        </authorList>
    </citation>
    <scope>NUCLEOTIDE SEQUENCE</scope>
    <source>
        <strain evidence="2">BC1065</strain>
    </source>
</reference>
<dbReference type="Pfam" id="PF20064">
    <property type="entry name" value="DUF6463"/>
    <property type="match status" value="1"/>
</dbReference>
<feature type="transmembrane region" description="Helical" evidence="1">
    <location>
        <begin position="108"/>
        <end position="128"/>
    </location>
</feature>
<keyword evidence="1" id="KW-1133">Transmembrane helix</keyword>
<dbReference type="OrthoDB" id="2368448at2759"/>
<accession>A0A9P6Q3U7</accession>